<reference evidence="3" key="1">
    <citation type="journal article" date="2019" name="Int. J. Syst. Evol. Microbiol.">
        <title>The Global Catalogue of Microorganisms (GCM) 10K type strain sequencing project: providing services to taxonomists for standard genome sequencing and annotation.</title>
        <authorList>
            <consortium name="The Broad Institute Genomics Platform"/>
            <consortium name="The Broad Institute Genome Sequencing Center for Infectious Disease"/>
            <person name="Wu L."/>
            <person name="Ma J."/>
        </authorList>
    </citation>
    <scope>NUCLEOTIDE SEQUENCE [LARGE SCALE GENOMIC DNA]</scope>
    <source>
        <strain evidence="3">JCM 18200</strain>
    </source>
</reference>
<dbReference type="Gene3D" id="2.60.220.30">
    <property type="match status" value="1"/>
</dbReference>
<evidence type="ECO:0000313" key="2">
    <source>
        <dbReference type="EMBL" id="GAA4798573.1"/>
    </source>
</evidence>
<dbReference type="Proteomes" id="UP001501411">
    <property type="component" value="Unassembled WGS sequence"/>
</dbReference>
<evidence type="ECO:0000256" key="1">
    <source>
        <dbReference type="SAM" id="Phobius"/>
    </source>
</evidence>
<accession>A0ABP9BPE4</accession>
<keyword evidence="1" id="KW-0812">Transmembrane</keyword>
<keyword evidence="1" id="KW-0472">Membrane</keyword>
<evidence type="ECO:0008006" key="4">
    <source>
        <dbReference type="Google" id="ProtNLM"/>
    </source>
</evidence>
<protein>
    <recommendedName>
        <fullName evidence="4">ZU5 domain-containing protein</fullName>
    </recommendedName>
</protein>
<gene>
    <name evidence="2" type="ORF">GCM10023231_29190</name>
</gene>
<proteinExistence type="predicted"/>
<name>A0ABP9BPE4_9SPHI</name>
<comment type="caution">
    <text evidence="2">The sequence shown here is derived from an EMBL/GenBank/DDBJ whole genome shotgun (WGS) entry which is preliminary data.</text>
</comment>
<sequence length="434" mass="46457">MAASIFYTYLTIVFCVISFVACKKSADSLADQELNQQSNSGLVTTVGQLLETPKTAIIGPAGGTLVSKDGHLTVTIPAGALSTETTVGIAAITNTFDAAMGLNYHITPHLELEKAATLSFSYKGIEDSLSAVGLTGICFQDEQGVWQLKSGSQFDSEQKTISVETNHFSDWALARIVRLTPSKALILPDESVKITPLVCIPLKGINDLAKIFITGAPDIPLVKPYELPQDYVVDTFVIGDESVEGMGTLTATGENSIIYTASSDVNPKINPVTLVYTLTNTPMVLQAKIQVVVNTTGVTITLGGKTYQYDNAYATVESGHYTVVFQAKNQGNAYHGSIDWYGNGEGSYSWSDDNQFLWIPEGLSPRRAYQHVYQEGVKISAGKVVLNYLGDGGELLIGEFVIANAGATDVETGDATYLGDAKITGSFMVRIAID</sequence>
<keyword evidence="3" id="KW-1185">Reference proteome</keyword>
<dbReference type="EMBL" id="BAABIQ010000039">
    <property type="protein sequence ID" value="GAA4798573.1"/>
    <property type="molecule type" value="Genomic_DNA"/>
</dbReference>
<keyword evidence="1" id="KW-1133">Transmembrane helix</keyword>
<organism evidence="2 3">
    <name type="scientific">Olivibacter ginsenosidimutans</name>
    <dbReference type="NCBI Taxonomy" id="1176537"/>
    <lineage>
        <taxon>Bacteria</taxon>
        <taxon>Pseudomonadati</taxon>
        <taxon>Bacteroidota</taxon>
        <taxon>Sphingobacteriia</taxon>
        <taxon>Sphingobacteriales</taxon>
        <taxon>Sphingobacteriaceae</taxon>
        <taxon>Olivibacter</taxon>
    </lineage>
</organism>
<evidence type="ECO:0000313" key="3">
    <source>
        <dbReference type="Proteomes" id="UP001501411"/>
    </source>
</evidence>
<feature type="transmembrane region" description="Helical" evidence="1">
    <location>
        <begin position="6"/>
        <end position="22"/>
    </location>
</feature>